<gene>
    <name evidence="1" type="ORF">IM700_001250</name>
</gene>
<organism evidence="1 2">
    <name type="scientific">Paenibacillus rhizolycopersici</name>
    <dbReference type="NCBI Taxonomy" id="2780073"/>
    <lineage>
        <taxon>Bacteria</taxon>
        <taxon>Bacillati</taxon>
        <taxon>Bacillota</taxon>
        <taxon>Bacilli</taxon>
        <taxon>Bacillales</taxon>
        <taxon>Paenibacillaceae</taxon>
        <taxon>Paenibacillus</taxon>
    </lineage>
</organism>
<evidence type="ECO:0000313" key="1">
    <source>
        <dbReference type="EMBL" id="MBM6994284.1"/>
    </source>
</evidence>
<dbReference type="Proteomes" id="UP001516620">
    <property type="component" value="Unassembled WGS sequence"/>
</dbReference>
<accession>A0ABS2H3I4</accession>
<evidence type="ECO:0000313" key="2">
    <source>
        <dbReference type="Proteomes" id="UP001516620"/>
    </source>
</evidence>
<comment type="caution">
    <text evidence="1">The sequence shown here is derived from an EMBL/GenBank/DDBJ whole genome shotgun (WGS) entry which is preliminary data.</text>
</comment>
<dbReference type="RefSeq" id="WP_193415600.1">
    <property type="nucleotide sequence ID" value="NZ_JADCNN020000001.1"/>
</dbReference>
<dbReference type="InterPro" id="IPR018775">
    <property type="entry name" value="RlaP"/>
</dbReference>
<sequence>MEHTEDNPSLILSQLRQVEKTERVRILYACEAGSRAWAYASAASDYDVRFIYVRPVEWYLSIKDKRDVIERLIGIGTEVAHSGEEGSVPAQPGNAGGLDLAGWDLRKALSLLGKGNPALFEWLASPIVYAEAFRFPKRLQALTPHAFSSKAAIHHYLHMAKRNLRTELRGEKAAPKAYLYVLRPLLACAWIERRGTPPPMDIETLVEAALPDVSSGGLREEIGLLLSRKKSGAKSEPEPRLLRLDEYLADRLAYFERLAPALESPNRSKDAALHDRMDELFRSVLREVWGFHFSGGPSVS</sequence>
<reference evidence="1 2" key="1">
    <citation type="submission" date="2021-01" db="EMBL/GenBank/DDBJ databases">
        <title>Paenibacillus sp.nov. isolated from the rhizosphere soil of tomato plant.</title>
        <authorList>
            <person name="Thin K.K."/>
            <person name="Zhang X."/>
            <person name="He S."/>
        </authorList>
    </citation>
    <scope>NUCLEOTIDE SEQUENCE [LARGE SCALE GENOMIC DNA]</scope>
    <source>
        <strain evidence="1 2">DXFW5</strain>
    </source>
</reference>
<dbReference type="Pfam" id="PF10127">
    <property type="entry name" value="RlaP"/>
    <property type="match status" value="2"/>
</dbReference>
<protein>
    <submittedName>
        <fullName evidence="1">Nucleotidyltransferase domain-containing protein</fullName>
    </submittedName>
</protein>
<dbReference type="PANTHER" id="PTHR34817:SF2">
    <property type="entry name" value="NUCLEOTIDYLTRANSFERASE"/>
    <property type="match status" value="1"/>
</dbReference>
<dbReference type="EMBL" id="JADCNN020000001">
    <property type="protein sequence ID" value="MBM6994284.1"/>
    <property type="molecule type" value="Genomic_DNA"/>
</dbReference>
<dbReference type="PANTHER" id="PTHR34817">
    <property type="entry name" value="NUCLEOTIDYLTRANSFERASE"/>
    <property type="match status" value="1"/>
</dbReference>
<proteinExistence type="predicted"/>
<keyword evidence="2" id="KW-1185">Reference proteome</keyword>
<name>A0ABS2H3I4_9BACL</name>